<evidence type="ECO:0000313" key="3">
    <source>
        <dbReference type="Proteomes" id="UP000799423"/>
    </source>
</evidence>
<accession>A0A6A7ANT0</accession>
<dbReference type="CDD" id="cd09917">
    <property type="entry name" value="F-box_SF"/>
    <property type="match status" value="1"/>
</dbReference>
<dbReference type="InterPro" id="IPR001810">
    <property type="entry name" value="F-box_dom"/>
</dbReference>
<feature type="non-terminal residue" evidence="2">
    <location>
        <position position="71"/>
    </location>
</feature>
<keyword evidence="3" id="KW-1185">Reference proteome</keyword>
<evidence type="ECO:0000313" key="2">
    <source>
        <dbReference type="EMBL" id="KAF2843938.1"/>
    </source>
</evidence>
<organism evidence="2 3">
    <name type="scientific">Plenodomus tracheiphilus IPT5</name>
    <dbReference type="NCBI Taxonomy" id="1408161"/>
    <lineage>
        <taxon>Eukaryota</taxon>
        <taxon>Fungi</taxon>
        <taxon>Dikarya</taxon>
        <taxon>Ascomycota</taxon>
        <taxon>Pezizomycotina</taxon>
        <taxon>Dothideomycetes</taxon>
        <taxon>Pleosporomycetidae</taxon>
        <taxon>Pleosporales</taxon>
        <taxon>Pleosporineae</taxon>
        <taxon>Leptosphaeriaceae</taxon>
        <taxon>Plenodomus</taxon>
    </lineage>
</organism>
<reference evidence="2" key="1">
    <citation type="submission" date="2020-01" db="EMBL/GenBank/DDBJ databases">
        <authorList>
            <consortium name="DOE Joint Genome Institute"/>
            <person name="Haridas S."/>
            <person name="Albert R."/>
            <person name="Binder M."/>
            <person name="Bloem J."/>
            <person name="Labutti K."/>
            <person name="Salamov A."/>
            <person name="Andreopoulos B."/>
            <person name="Baker S.E."/>
            <person name="Barry K."/>
            <person name="Bills G."/>
            <person name="Bluhm B.H."/>
            <person name="Cannon C."/>
            <person name="Castanera R."/>
            <person name="Culley D.E."/>
            <person name="Daum C."/>
            <person name="Ezra D."/>
            <person name="Gonzalez J.B."/>
            <person name="Henrissat B."/>
            <person name="Kuo A."/>
            <person name="Liang C."/>
            <person name="Lipzen A."/>
            <person name="Lutzoni F."/>
            <person name="Magnuson J."/>
            <person name="Mondo S."/>
            <person name="Nolan M."/>
            <person name="Ohm R."/>
            <person name="Pangilinan J."/>
            <person name="Park H.-J."/>
            <person name="Ramirez L."/>
            <person name="Alfaro M."/>
            <person name="Sun H."/>
            <person name="Tritt A."/>
            <person name="Yoshinaga Y."/>
            <person name="Zwiers L.-H."/>
            <person name="Turgeon B.G."/>
            <person name="Goodwin S.B."/>
            <person name="Spatafora J.W."/>
            <person name="Crous P.W."/>
            <person name="Grigoriev I.V."/>
        </authorList>
    </citation>
    <scope>NUCLEOTIDE SEQUENCE</scope>
    <source>
        <strain evidence="2">IPT5</strain>
    </source>
</reference>
<dbReference type="PROSITE" id="PS50181">
    <property type="entry name" value="FBOX"/>
    <property type="match status" value="1"/>
</dbReference>
<sequence>MSLLGLPNELLSSILRYLKSERNINAFAQTNKYLYRLFNTSLYVNNIQQSGSSALLWAAQHSQVVTAQKLL</sequence>
<dbReference type="SUPFAM" id="SSF81383">
    <property type="entry name" value="F-box domain"/>
    <property type="match status" value="1"/>
</dbReference>
<evidence type="ECO:0000259" key="1">
    <source>
        <dbReference type="PROSITE" id="PS50181"/>
    </source>
</evidence>
<protein>
    <recommendedName>
        <fullName evidence="1">F-box domain-containing protein</fullName>
    </recommendedName>
</protein>
<proteinExistence type="predicted"/>
<name>A0A6A7ANT0_9PLEO</name>
<dbReference type="Pfam" id="PF12937">
    <property type="entry name" value="F-box-like"/>
    <property type="match status" value="1"/>
</dbReference>
<dbReference type="InterPro" id="IPR036047">
    <property type="entry name" value="F-box-like_dom_sf"/>
</dbReference>
<dbReference type="OrthoDB" id="4772757at2759"/>
<feature type="domain" description="F-box" evidence="1">
    <location>
        <begin position="1"/>
        <end position="47"/>
    </location>
</feature>
<gene>
    <name evidence="2" type="ORF">T440DRAFT_359084</name>
</gene>
<dbReference type="EMBL" id="MU006464">
    <property type="protein sequence ID" value="KAF2843938.1"/>
    <property type="molecule type" value="Genomic_DNA"/>
</dbReference>
<dbReference type="AlphaFoldDB" id="A0A6A7ANT0"/>
<dbReference type="Proteomes" id="UP000799423">
    <property type="component" value="Unassembled WGS sequence"/>
</dbReference>